<accession>A0A1H1WYX6</accession>
<reference evidence="2" key="1">
    <citation type="submission" date="2016-10" db="EMBL/GenBank/DDBJ databases">
        <authorList>
            <person name="Varghese N."/>
            <person name="Submissions S."/>
        </authorList>
    </citation>
    <scope>NUCLEOTIDE SEQUENCE [LARGE SCALE GENOMIC DNA]</scope>
    <source>
        <strain evidence="2">GAS369</strain>
    </source>
</reference>
<name>A0A1H1WYX6_9BRAD</name>
<gene>
    <name evidence="1" type="ORF">SAMN05444158_4082</name>
</gene>
<evidence type="ECO:0000313" key="2">
    <source>
        <dbReference type="Proteomes" id="UP000243904"/>
    </source>
</evidence>
<protein>
    <submittedName>
        <fullName evidence="1">Uncharacterized protein</fullName>
    </submittedName>
</protein>
<dbReference type="Proteomes" id="UP000243904">
    <property type="component" value="Chromosome I"/>
</dbReference>
<proteinExistence type="predicted"/>
<sequence>MPEIDDAQSSDLIRTISRHTLSYVLYSISELFRHYDFDPIDLLIIHAILNANMLNIGKNPELDKRFGSMDRLESGDVKQGVSRAALARFLSIPIETIRRRVDRLKKQAILSEAKDGLIVTEQNGFNFGDNQELQKTNVVLVQKLLRDLKRAGIEGPDDL</sequence>
<evidence type="ECO:0000313" key="1">
    <source>
        <dbReference type="EMBL" id="SDT02347.1"/>
    </source>
</evidence>
<keyword evidence="2" id="KW-1185">Reference proteome</keyword>
<dbReference type="EMBL" id="LT629750">
    <property type="protein sequence ID" value="SDT02347.1"/>
    <property type="molecule type" value="Genomic_DNA"/>
</dbReference>
<organism evidence="1 2">
    <name type="scientific">Bradyrhizobium canariense</name>
    <dbReference type="NCBI Taxonomy" id="255045"/>
    <lineage>
        <taxon>Bacteria</taxon>
        <taxon>Pseudomonadati</taxon>
        <taxon>Pseudomonadota</taxon>
        <taxon>Alphaproteobacteria</taxon>
        <taxon>Hyphomicrobiales</taxon>
        <taxon>Nitrobacteraceae</taxon>
        <taxon>Bradyrhizobium</taxon>
    </lineage>
</organism>
<dbReference type="AlphaFoldDB" id="A0A1H1WYX6"/>